<keyword evidence="5" id="KW-0804">Transcription</keyword>
<evidence type="ECO:0000313" key="12">
    <source>
        <dbReference type="EMBL" id="VFT82929.1"/>
    </source>
</evidence>
<dbReference type="EMBL" id="VJMH01002253">
    <property type="protein sequence ID" value="KAF0709469.1"/>
    <property type="molecule type" value="Genomic_DNA"/>
</dbReference>
<dbReference type="Pfam" id="PF02037">
    <property type="entry name" value="SAP"/>
    <property type="match status" value="1"/>
</dbReference>
<dbReference type="SMART" id="SM00513">
    <property type="entry name" value="SAP"/>
    <property type="match status" value="1"/>
</dbReference>
<evidence type="ECO:0000313" key="13">
    <source>
        <dbReference type="Proteomes" id="UP000332933"/>
    </source>
</evidence>
<keyword evidence="4" id="KW-0805">Transcription regulation</keyword>
<name>A0A485KF71_9STRA</name>
<dbReference type="InterPro" id="IPR003034">
    <property type="entry name" value="SAP_dom"/>
</dbReference>
<dbReference type="Gene3D" id="1.10.720.30">
    <property type="entry name" value="SAP domain"/>
    <property type="match status" value="1"/>
</dbReference>
<dbReference type="PROSITE" id="PS50800">
    <property type="entry name" value="SAP"/>
    <property type="match status" value="1"/>
</dbReference>
<evidence type="ECO:0000259" key="10">
    <source>
        <dbReference type="PROSITE" id="PS50800"/>
    </source>
</evidence>
<dbReference type="GO" id="GO:0008380">
    <property type="term" value="P:RNA splicing"/>
    <property type="evidence" value="ECO:0007669"/>
    <property type="project" value="UniProtKB-KW"/>
</dbReference>
<evidence type="ECO:0000256" key="9">
    <source>
        <dbReference type="SAM" id="MobiDB-lite"/>
    </source>
</evidence>
<dbReference type="EMBL" id="CAADRA010002255">
    <property type="protein sequence ID" value="VFT82929.1"/>
    <property type="molecule type" value="Genomic_DNA"/>
</dbReference>
<protein>
    <submittedName>
        <fullName evidence="12">Aste57867_5908 protein</fullName>
    </submittedName>
</protein>
<gene>
    <name evidence="12" type="primary">Aste57867_5908</name>
    <name evidence="11" type="ORF">As57867_005894</name>
    <name evidence="12" type="ORF">ASTE57867_5908</name>
</gene>
<evidence type="ECO:0000313" key="11">
    <source>
        <dbReference type="EMBL" id="KAF0709469.1"/>
    </source>
</evidence>
<dbReference type="PANTHER" id="PTHR12707">
    <property type="entry name" value="PINN"/>
    <property type="match status" value="1"/>
</dbReference>
<evidence type="ECO:0000256" key="3">
    <source>
        <dbReference type="ARBA" id="ARBA00022664"/>
    </source>
</evidence>
<dbReference type="SUPFAM" id="SSF68906">
    <property type="entry name" value="SAP domain"/>
    <property type="match status" value="1"/>
</dbReference>
<feature type="compositionally biased region" description="Acidic residues" evidence="9">
    <location>
        <begin position="294"/>
        <end position="313"/>
    </location>
</feature>
<proteinExistence type="inferred from homology"/>
<feature type="compositionally biased region" description="Basic and acidic residues" evidence="9">
    <location>
        <begin position="31"/>
        <end position="46"/>
    </location>
</feature>
<feature type="region of interest" description="Disordered" evidence="9">
    <location>
        <begin position="222"/>
        <end position="451"/>
    </location>
</feature>
<feature type="compositionally biased region" description="Basic and acidic residues" evidence="9">
    <location>
        <begin position="250"/>
        <end position="293"/>
    </location>
</feature>
<sequence length="492" mass="54839">MDARRDEREERTRRGSQDETVLTPRSGGHRSIHDRVGGREKSHSTSDLRTTNSPRKRTDSQDEENPMKRRRLSATNVKPTEADPKSLQRSRRMFGALMGHLGRAKKQLAQDSDLLQKQDRLLSAAEAKVKEHSARVQTLAEQRQARRKVESQIAATKREAADKIAKLERKHSLSMSSERHQARFLQTVSPTPIFYLPARHTKETQALVDASMEAIEEKIQAQRREIDSKKREIEHESKRKLESLEAELAQMEKPKTKNDDDSNNDRRATTKESPDESKHDDEGDKHDAENDDSKVDEEETKERDDDDIHDDDVETKTVSPKKTPASPSTKPASPLKAVATTPVTKPASPSKPPSPTKGTPPRQDVTKPASPTKPTSPTKAAKSSTEVTKPASPTKAAVKPQSPTKSPSKKAMSPTKAATVVKTEEIEDTVAHEDPKEDEEKIKADDQSSEAVIVPSKLKVVELKELLKERGLDTKGRKDDLVKRLEAALSQA</sequence>
<reference evidence="12 13" key="1">
    <citation type="submission" date="2019-03" db="EMBL/GenBank/DDBJ databases">
        <authorList>
            <person name="Gaulin E."/>
            <person name="Dumas B."/>
        </authorList>
    </citation>
    <scope>NUCLEOTIDE SEQUENCE [LARGE SCALE GENOMIC DNA]</scope>
    <source>
        <strain evidence="12">CBS 568.67</strain>
    </source>
</reference>
<dbReference type="OrthoDB" id="79455at2759"/>
<feature type="coiled-coil region" evidence="8">
    <location>
        <begin position="115"/>
        <end position="159"/>
    </location>
</feature>
<feature type="domain" description="SAP" evidence="10">
    <location>
        <begin position="455"/>
        <end position="489"/>
    </location>
</feature>
<feature type="compositionally biased region" description="Basic and acidic residues" evidence="9">
    <location>
        <begin position="1"/>
        <end position="17"/>
    </location>
</feature>
<feature type="compositionally biased region" description="Basic and acidic residues" evidence="9">
    <location>
        <begin position="429"/>
        <end position="446"/>
    </location>
</feature>
<comment type="subcellular location">
    <subcellularLocation>
        <location evidence="1">Nucleus</location>
    </subcellularLocation>
</comment>
<reference evidence="11" key="2">
    <citation type="submission" date="2019-06" db="EMBL/GenBank/DDBJ databases">
        <title>Genomics analysis of Aphanomyces spp. identifies a new class of oomycete effector associated with host adaptation.</title>
        <authorList>
            <person name="Gaulin E."/>
        </authorList>
    </citation>
    <scope>NUCLEOTIDE SEQUENCE</scope>
    <source>
        <strain evidence="11">CBS 578.67</strain>
    </source>
</reference>
<feature type="compositionally biased region" description="Low complexity" evidence="9">
    <location>
        <begin position="356"/>
        <end position="385"/>
    </location>
</feature>
<evidence type="ECO:0000256" key="1">
    <source>
        <dbReference type="ARBA" id="ARBA00004123"/>
    </source>
</evidence>
<evidence type="ECO:0000256" key="6">
    <source>
        <dbReference type="ARBA" id="ARBA00023187"/>
    </source>
</evidence>
<evidence type="ECO:0000256" key="8">
    <source>
        <dbReference type="SAM" id="Coils"/>
    </source>
</evidence>
<feature type="compositionally biased region" description="Low complexity" evidence="9">
    <location>
        <begin position="399"/>
        <end position="410"/>
    </location>
</feature>
<dbReference type="PANTHER" id="PTHR12707:SF0">
    <property type="entry name" value="PININ"/>
    <property type="match status" value="1"/>
</dbReference>
<organism evidence="12 13">
    <name type="scientific">Aphanomyces stellatus</name>
    <dbReference type="NCBI Taxonomy" id="120398"/>
    <lineage>
        <taxon>Eukaryota</taxon>
        <taxon>Sar</taxon>
        <taxon>Stramenopiles</taxon>
        <taxon>Oomycota</taxon>
        <taxon>Saprolegniomycetes</taxon>
        <taxon>Saprolegniales</taxon>
        <taxon>Verrucalvaceae</taxon>
        <taxon>Aphanomyces</taxon>
    </lineage>
</organism>
<feature type="region of interest" description="Disordered" evidence="9">
    <location>
        <begin position="1"/>
        <end position="91"/>
    </location>
</feature>
<evidence type="ECO:0000256" key="2">
    <source>
        <dbReference type="ARBA" id="ARBA00010386"/>
    </source>
</evidence>
<keyword evidence="6" id="KW-0508">mRNA splicing</keyword>
<dbReference type="AlphaFoldDB" id="A0A485KF71"/>
<feature type="compositionally biased region" description="Low complexity" evidence="9">
    <location>
        <begin position="316"/>
        <end position="348"/>
    </location>
</feature>
<dbReference type="InterPro" id="IPR006786">
    <property type="entry name" value="Pinin_SDK_MemA"/>
</dbReference>
<evidence type="ECO:0000256" key="4">
    <source>
        <dbReference type="ARBA" id="ARBA00023015"/>
    </source>
</evidence>
<dbReference type="InterPro" id="IPR039853">
    <property type="entry name" value="Pinin"/>
</dbReference>
<keyword evidence="13" id="KW-1185">Reference proteome</keyword>
<accession>A0A485KF71</accession>
<keyword evidence="3" id="KW-0507">mRNA processing</keyword>
<comment type="similarity">
    <text evidence="2">Belongs to the pinin family.</text>
</comment>
<dbReference type="InterPro" id="IPR036361">
    <property type="entry name" value="SAP_dom_sf"/>
</dbReference>
<dbReference type="Pfam" id="PF04696">
    <property type="entry name" value="Pinin_SDK_memA"/>
    <property type="match status" value="1"/>
</dbReference>
<dbReference type="GO" id="GO:0006397">
    <property type="term" value="P:mRNA processing"/>
    <property type="evidence" value="ECO:0007669"/>
    <property type="project" value="UniProtKB-KW"/>
</dbReference>
<feature type="compositionally biased region" description="Basic and acidic residues" evidence="9">
    <location>
        <begin position="222"/>
        <end position="243"/>
    </location>
</feature>
<dbReference type="Proteomes" id="UP000332933">
    <property type="component" value="Unassembled WGS sequence"/>
</dbReference>
<dbReference type="GO" id="GO:0071013">
    <property type="term" value="C:catalytic step 2 spliceosome"/>
    <property type="evidence" value="ECO:0007669"/>
    <property type="project" value="TreeGrafter"/>
</dbReference>
<evidence type="ECO:0000256" key="5">
    <source>
        <dbReference type="ARBA" id="ARBA00023163"/>
    </source>
</evidence>
<evidence type="ECO:0000256" key="7">
    <source>
        <dbReference type="ARBA" id="ARBA00023242"/>
    </source>
</evidence>
<keyword evidence="8" id="KW-0175">Coiled coil</keyword>
<keyword evidence="7" id="KW-0539">Nucleus</keyword>